<dbReference type="CDD" id="cd02440">
    <property type="entry name" value="AdoMet_MTases"/>
    <property type="match status" value="1"/>
</dbReference>
<reference evidence="4 5" key="1">
    <citation type="submission" date="2020-10" db="EMBL/GenBank/DDBJ databases">
        <title>Ca. Dormibacterota MAGs.</title>
        <authorList>
            <person name="Montgomery K."/>
        </authorList>
    </citation>
    <scope>NUCLEOTIDE SEQUENCE [LARGE SCALE GENOMIC DNA]</scope>
    <source>
        <strain evidence="4">Mitchell_Peninsula_5</strain>
    </source>
</reference>
<feature type="domain" description="Methyltransferase" evidence="3">
    <location>
        <begin position="6"/>
        <end position="98"/>
    </location>
</feature>
<dbReference type="InterPro" id="IPR029063">
    <property type="entry name" value="SAM-dependent_MTases_sf"/>
</dbReference>
<accession>A0A934KHJ0</accession>
<comment type="caution">
    <text evidence="4">The sequence shown here is derived from an EMBL/GenBank/DDBJ whole genome shotgun (WGS) entry which is preliminary data.</text>
</comment>
<protein>
    <submittedName>
        <fullName evidence="4">Class I SAM-dependent methyltransferase</fullName>
    </submittedName>
</protein>
<dbReference type="PANTHER" id="PTHR43861">
    <property type="entry name" value="TRANS-ACONITATE 2-METHYLTRANSFERASE-RELATED"/>
    <property type="match status" value="1"/>
</dbReference>
<dbReference type="AlphaFoldDB" id="A0A934KHJ0"/>
<dbReference type="Proteomes" id="UP000614410">
    <property type="component" value="Unassembled WGS sequence"/>
</dbReference>
<keyword evidence="1 4" id="KW-0489">Methyltransferase</keyword>
<gene>
    <name evidence="4" type="ORF">JF887_00440</name>
</gene>
<dbReference type="PANTHER" id="PTHR43861:SF1">
    <property type="entry name" value="TRANS-ACONITATE 2-METHYLTRANSFERASE"/>
    <property type="match status" value="1"/>
</dbReference>
<dbReference type="Pfam" id="PF13649">
    <property type="entry name" value="Methyltransf_25"/>
    <property type="match status" value="1"/>
</dbReference>
<sequence length="212" mass="23883">MSAHSVLDVGCGTGQLLRRARQCGHAGRLVGLDPAPGMVNQARKWPGIEWMLGDLGSVRYDQEFELVVMTGHVFQVFLEDDELRTTLAAVRSALTDHGRFSFETRHPGARAWERWTRDKVVEDTDPAREVVRRWCEVETPVDGDLVRFTQTFASPRWDQPQLSRSTLRFLDVDAVASFLTGAGLAIERQYGDWDESPLTDTSPEIITIARRA</sequence>
<dbReference type="GO" id="GO:0008168">
    <property type="term" value="F:methyltransferase activity"/>
    <property type="evidence" value="ECO:0007669"/>
    <property type="project" value="UniProtKB-KW"/>
</dbReference>
<dbReference type="Gene3D" id="2.20.130.10">
    <property type="entry name" value="CAC2371-like domains"/>
    <property type="match status" value="1"/>
</dbReference>
<organism evidence="4 5">
    <name type="scientific">Candidatus Amunia macphersoniae</name>
    <dbReference type="NCBI Taxonomy" id="3127014"/>
    <lineage>
        <taxon>Bacteria</taxon>
        <taxon>Bacillati</taxon>
        <taxon>Candidatus Dormiibacterota</taxon>
        <taxon>Candidatus Dormibacteria</taxon>
        <taxon>Candidatus Aeolococcales</taxon>
        <taxon>Candidatus Aeolococcaceae</taxon>
        <taxon>Candidatus Amunia</taxon>
    </lineage>
</organism>
<evidence type="ECO:0000313" key="5">
    <source>
        <dbReference type="Proteomes" id="UP000614410"/>
    </source>
</evidence>
<dbReference type="Gene3D" id="3.40.50.150">
    <property type="entry name" value="Vaccinia Virus protein VP39"/>
    <property type="match status" value="1"/>
</dbReference>
<evidence type="ECO:0000256" key="1">
    <source>
        <dbReference type="ARBA" id="ARBA00022603"/>
    </source>
</evidence>
<dbReference type="SUPFAM" id="SSF53335">
    <property type="entry name" value="S-adenosyl-L-methionine-dependent methyltransferases"/>
    <property type="match status" value="1"/>
</dbReference>
<name>A0A934KHJ0_9BACT</name>
<evidence type="ECO:0000313" key="4">
    <source>
        <dbReference type="EMBL" id="MBJ7607887.1"/>
    </source>
</evidence>
<evidence type="ECO:0000259" key="3">
    <source>
        <dbReference type="Pfam" id="PF13649"/>
    </source>
</evidence>
<proteinExistence type="predicted"/>
<dbReference type="InterPro" id="IPR041698">
    <property type="entry name" value="Methyltransf_25"/>
</dbReference>
<dbReference type="GO" id="GO:0032259">
    <property type="term" value="P:methylation"/>
    <property type="evidence" value="ECO:0007669"/>
    <property type="project" value="UniProtKB-KW"/>
</dbReference>
<dbReference type="EMBL" id="JAEKNN010000003">
    <property type="protein sequence ID" value="MBJ7607887.1"/>
    <property type="molecule type" value="Genomic_DNA"/>
</dbReference>
<keyword evidence="2" id="KW-0808">Transferase</keyword>
<evidence type="ECO:0000256" key="2">
    <source>
        <dbReference type="ARBA" id="ARBA00022679"/>
    </source>
</evidence>